<sequence length="743" mass="83288">MRTQDRSALAMSVIQEERSSLENSTRTMSNVTPSSCASPTAATRSTSRSDSGLNPSRRFQTAPSRADAVKPKVPKSTRSRSVDRFENVESMAKGQAPNRELRAQSARARTPYSLNLNPSKTSAPAQKITRSNDMKLRSEQMRSIAWLNKATPCTTSAKSTPSSIRTTTEQLRLKAMKSSSARSRPVQCFDDSILSDRVKQPASILPAEKALKTTMSHRSRPAACFEDVLASDAGHKVTRSSPQQIKEGWRPRAVGTRPASSPTLNAPLKQFPPSSPTSVGDLAAAAKRTAQRRQSTPISAPRNGTLTRTKSSGNLSSKPAQQGCQPAVDDFQPLTRERASSDGDQASDDIPLLEDEQLLRPRSSSCLSSITAIDSSTDSSKKKKKSTSRIRCYEGKFQNRRGQLLFYFSLFPPEKTAMRGIILHLHGMGDHCRRSAPLYERFCSEGFGVITYDLLNHGASDYDKFNTRAHISNFDDFVDDTNDFITFAKSKIYKAALWYWRKHHHPHHPHRREKKRETPPELPLIISGASFGSLIGLQTVLSGGHKFHSAVWASPTIGVTWTPMLWAQWKMARPLVAAFPTAKVIPAIQHNMRSRDPEFLKKYQNDPLTSSDKMTPQSGQQSLSAMIRLQEDSRVSDSDSLFCAIPMLFLAGTEDYISDQQASYNFFTTLRSIDKEFKFFDGLYHMIYEEPEKEEVIQYVINWLHKRFPLETRHPNLSQVNVFKKLAPSIRSYNYVQAERTEL</sequence>
<accession>A0ACC0W8Y2</accession>
<dbReference type="EMBL" id="CM047582">
    <property type="protein sequence ID" value="KAI9915105.1"/>
    <property type="molecule type" value="Genomic_DNA"/>
</dbReference>
<dbReference type="Proteomes" id="UP001163321">
    <property type="component" value="Chromosome 3"/>
</dbReference>
<evidence type="ECO:0000313" key="1">
    <source>
        <dbReference type="EMBL" id="KAI9915105.1"/>
    </source>
</evidence>
<proteinExistence type="predicted"/>
<name>A0ACC0W8Y2_9STRA</name>
<reference evidence="1 2" key="1">
    <citation type="journal article" date="2022" name="bioRxiv">
        <title>The genome of the oomycete Peronosclerospora sorghi, a cosmopolitan pathogen of maize and sorghum, is inflated with dispersed pseudogenes.</title>
        <authorList>
            <person name="Fletcher K."/>
            <person name="Martin F."/>
            <person name="Isakeit T."/>
            <person name="Cavanaugh K."/>
            <person name="Magill C."/>
            <person name="Michelmore R."/>
        </authorList>
    </citation>
    <scope>NUCLEOTIDE SEQUENCE [LARGE SCALE GENOMIC DNA]</scope>
    <source>
        <strain evidence="1">P6</strain>
    </source>
</reference>
<comment type="caution">
    <text evidence="1">The sequence shown here is derived from an EMBL/GenBank/DDBJ whole genome shotgun (WGS) entry which is preliminary data.</text>
</comment>
<evidence type="ECO:0000313" key="2">
    <source>
        <dbReference type="Proteomes" id="UP001163321"/>
    </source>
</evidence>
<organism evidence="1 2">
    <name type="scientific">Peronosclerospora sorghi</name>
    <dbReference type="NCBI Taxonomy" id="230839"/>
    <lineage>
        <taxon>Eukaryota</taxon>
        <taxon>Sar</taxon>
        <taxon>Stramenopiles</taxon>
        <taxon>Oomycota</taxon>
        <taxon>Peronosporomycetes</taxon>
        <taxon>Peronosporales</taxon>
        <taxon>Peronosporaceae</taxon>
        <taxon>Peronosclerospora</taxon>
    </lineage>
</organism>
<gene>
    <name evidence="1" type="ORF">PsorP6_007518</name>
</gene>
<keyword evidence="2" id="KW-1185">Reference proteome</keyword>
<protein>
    <submittedName>
        <fullName evidence="1">Uncharacterized protein</fullName>
    </submittedName>
</protein>